<reference evidence="1 2" key="1">
    <citation type="submission" date="2018-10" db="EMBL/GenBank/DDBJ databases">
        <title>Genomic Encyclopedia of Type Strains, Phase IV (KMG-IV): sequencing the most valuable type-strain genomes for metagenomic binning, comparative biology and taxonomic classification.</title>
        <authorList>
            <person name="Goeker M."/>
        </authorList>
    </citation>
    <scope>NUCLEOTIDE SEQUENCE [LARGE SCALE GENOMIC DNA]</scope>
    <source>
        <strain evidence="1 2">DSM 23800</strain>
    </source>
</reference>
<dbReference type="EMBL" id="RBJC01000004">
    <property type="protein sequence ID" value="RKR77350.1"/>
    <property type="molecule type" value="Genomic_DNA"/>
</dbReference>
<sequence>MATYGYKNKTSLYKDTIFLIIKVNNDMLYIEPCHNYSLGSFTSVKDENKKAIKFEYPLTISDEALGKATMEAFEYCTSIYIVGHGVTKMSKKKELSLAKNYMYYIGSEAGRSYSESVAHVLSGAKYILDKDHKNGNDDVSIRCFVNAITTATGNIFGCVCVLSSRYEAKASYELLKNSDIQAFKQDLYVAAKLKILADKETRMSLGLFLGLMSDSPVLLNYIKSYHCYVEYMNNVNSGKYKKTDPAEFFFKSYLLAVNGRWNELKYRIDFFFNENKASKVIKYYLPCNEFLLGLYEKDVDKMYSALTKLLDLKIAKRKNYGVNVFFDFYLNIEVLILAKIAALHGFNVNIDHPTAPKELIEYNPLREYIDPYDFMKEYNFEHPHQEWIDLCNSRMEKVKSDKENNRLKNRIFSWFKK</sequence>
<accession>A0A420XJS2</accession>
<proteinExistence type="predicted"/>
<dbReference type="AlphaFoldDB" id="A0A420XJS2"/>
<dbReference type="Pfam" id="PF07262">
    <property type="entry name" value="CdiI"/>
    <property type="match status" value="1"/>
</dbReference>
<dbReference type="InterPro" id="IPR037891">
    <property type="entry name" value="Cdil-like_sf"/>
</dbReference>
<gene>
    <name evidence="1" type="ORF">DES31_0680</name>
</gene>
<keyword evidence="2" id="KW-1185">Reference proteome</keyword>
<protein>
    <submittedName>
        <fullName evidence="1">Immunity protein 49 of polymorphic toxin system</fullName>
    </submittedName>
</protein>
<dbReference type="Proteomes" id="UP000280099">
    <property type="component" value="Unassembled WGS sequence"/>
</dbReference>
<dbReference type="SUPFAM" id="SSF160207">
    <property type="entry name" value="NMB0488-like"/>
    <property type="match status" value="1"/>
</dbReference>
<dbReference type="RefSeq" id="WP_121121987.1">
    <property type="nucleotide sequence ID" value="NZ_CP016604.1"/>
</dbReference>
<evidence type="ECO:0000313" key="1">
    <source>
        <dbReference type="EMBL" id="RKR77350.1"/>
    </source>
</evidence>
<evidence type="ECO:0000313" key="2">
    <source>
        <dbReference type="Proteomes" id="UP000280099"/>
    </source>
</evidence>
<comment type="caution">
    <text evidence="1">The sequence shown here is derived from an EMBL/GenBank/DDBJ whole genome shotgun (WGS) entry which is preliminary data.</text>
</comment>
<dbReference type="Gene3D" id="3.40.1590.10">
    <property type="entry name" value="NMB0488-like"/>
    <property type="match status" value="1"/>
</dbReference>
<dbReference type="InterPro" id="IPR009888">
    <property type="entry name" value="CdiI_Proteobact"/>
</dbReference>
<name>A0A420XJS2_9PAST</name>
<organism evidence="1 2">
    <name type="scientific">Otariodibacter oris</name>
    <dbReference type="NCBI Taxonomy" id="1032623"/>
    <lineage>
        <taxon>Bacteria</taxon>
        <taxon>Pseudomonadati</taxon>
        <taxon>Pseudomonadota</taxon>
        <taxon>Gammaproteobacteria</taxon>
        <taxon>Pasteurellales</taxon>
        <taxon>Pasteurellaceae</taxon>
        <taxon>Otariodibacter</taxon>
    </lineage>
</organism>